<dbReference type="PROSITE" id="PS51257">
    <property type="entry name" value="PROKAR_LIPOPROTEIN"/>
    <property type="match status" value="1"/>
</dbReference>
<dbReference type="EMBL" id="JACIIX010000007">
    <property type="protein sequence ID" value="MBB6210634.1"/>
    <property type="molecule type" value="Genomic_DNA"/>
</dbReference>
<reference evidence="2 3" key="1">
    <citation type="submission" date="2020-08" db="EMBL/GenBank/DDBJ databases">
        <title>Genomic Encyclopedia of Type Strains, Phase IV (KMG-IV): sequencing the most valuable type-strain genomes for metagenomic binning, comparative biology and taxonomic classification.</title>
        <authorList>
            <person name="Goeker M."/>
        </authorList>
    </citation>
    <scope>NUCLEOTIDE SEQUENCE [LARGE SCALE GENOMIC DNA]</scope>
    <source>
        <strain evidence="2 3">DSM 11590</strain>
    </source>
</reference>
<gene>
    <name evidence="2" type="ORF">FHS48_002059</name>
</gene>
<proteinExistence type="predicted"/>
<comment type="caution">
    <text evidence="2">The sequence shown here is derived from an EMBL/GenBank/DDBJ whole genome shotgun (WGS) entry which is preliminary data.</text>
</comment>
<sequence length="59" mass="6365">MQTAKTLILTLFLAFTVSACGAVNRDTELPKNGTGSDEMKPSPCACQPIPFNSRGFDWS</sequence>
<dbReference type="Proteomes" id="UP000544872">
    <property type="component" value="Unassembled WGS sequence"/>
</dbReference>
<feature type="signal peptide" evidence="1">
    <location>
        <begin position="1"/>
        <end position="21"/>
    </location>
</feature>
<evidence type="ECO:0000313" key="3">
    <source>
        <dbReference type="Proteomes" id="UP000544872"/>
    </source>
</evidence>
<evidence type="ECO:0000313" key="2">
    <source>
        <dbReference type="EMBL" id="MBB6210634.1"/>
    </source>
</evidence>
<keyword evidence="1" id="KW-0732">Signal</keyword>
<keyword evidence="3" id="KW-1185">Reference proteome</keyword>
<accession>A0A7X0DMU6</accession>
<protein>
    <recommendedName>
        <fullName evidence="4">Lipoprotein</fullName>
    </recommendedName>
</protein>
<organism evidence="2 3">
    <name type="scientific">Novispirillum itersonii</name>
    <name type="common">Aquaspirillum itersonii</name>
    <dbReference type="NCBI Taxonomy" id="189"/>
    <lineage>
        <taxon>Bacteria</taxon>
        <taxon>Pseudomonadati</taxon>
        <taxon>Pseudomonadota</taxon>
        <taxon>Alphaproteobacteria</taxon>
        <taxon>Rhodospirillales</taxon>
        <taxon>Novispirillaceae</taxon>
        <taxon>Novispirillum</taxon>
    </lineage>
</organism>
<evidence type="ECO:0008006" key="4">
    <source>
        <dbReference type="Google" id="ProtNLM"/>
    </source>
</evidence>
<feature type="chain" id="PRO_5030792208" description="Lipoprotein" evidence="1">
    <location>
        <begin position="22"/>
        <end position="59"/>
    </location>
</feature>
<evidence type="ECO:0000256" key="1">
    <source>
        <dbReference type="SAM" id="SignalP"/>
    </source>
</evidence>
<name>A0A7X0DMU6_NOVIT</name>
<dbReference type="AlphaFoldDB" id="A0A7X0DMU6"/>
<dbReference type="RefSeq" id="WP_184263465.1">
    <property type="nucleotide sequence ID" value="NZ_JACIIX010000007.1"/>
</dbReference>